<dbReference type="InterPro" id="IPR001126">
    <property type="entry name" value="UmuC"/>
</dbReference>
<keyword evidence="10 16" id="KW-0227">DNA damage</keyword>
<feature type="domain" description="UmuC" evidence="18">
    <location>
        <begin position="2"/>
        <end position="183"/>
    </location>
</feature>
<name>A0A5B9PEI0_9BACT</name>
<dbReference type="NCBIfam" id="NF002751">
    <property type="entry name" value="PRK02794.1"/>
    <property type="match status" value="1"/>
</dbReference>
<dbReference type="Gene3D" id="3.30.1490.100">
    <property type="entry name" value="DNA polymerase, Y-family, little finger domain"/>
    <property type="match status" value="1"/>
</dbReference>
<dbReference type="OrthoDB" id="9808813at2"/>
<dbReference type="Gene3D" id="1.10.150.20">
    <property type="entry name" value="5' to 3' exonuclease, C-terminal subdomain"/>
    <property type="match status" value="1"/>
</dbReference>
<keyword evidence="5 16" id="KW-0963">Cytoplasm</keyword>
<dbReference type="SUPFAM" id="SSF100879">
    <property type="entry name" value="Lesion bypass DNA polymerase (Y-family), little finger domain"/>
    <property type="match status" value="1"/>
</dbReference>
<evidence type="ECO:0000256" key="5">
    <source>
        <dbReference type="ARBA" id="ARBA00022490"/>
    </source>
</evidence>
<dbReference type="InterPro" id="IPR043502">
    <property type="entry name" value="DNA/RNA_pol_sf"/>
</dbReference>
<dbReference type="GO" id="GO:0003684">
    <property type="term" value="F:damaged DNA binding"/>
    <property type="evidence" value="ECO:0007669"/>
    <property type="project" value="InterPro"/>
</dbReference>
<evidence type="ECO:0000256" key="11">
    <source>
        <dbReference type="ARBA" id="ARBA00022842"/>
    </source>
</evidence>
<evidence type="ECO:0000256" key="17">
    <source>
        <dbReference type="SAM" id="MobiDB-lite"/>
    </source>
</evidence>
<reference evidence="19 20" key="1">
    <citation type="submission" date="2019-08" db="EMBL/GenBank/DDBJ databases">
        <title>Deep-cultivation of Planctomycetes and their phenomic and genomic characterization uncovers novel biology.</title>
        <authorList>
            <person name="Wiegand S."/>
            <person name="Jogler M."/>
            <person name="Boedeker C."/>
            <person name="Pinto D."/>
            <person name="Vollmers J."/>
            <person name="Rivas-Marin E."/>
            <person name="Kohn T."/>
            <person name="Peeters S.H."/>
            <person name="Heuer A."/>
            <person name="Rast P."/>
            <person name="Oberbeckmann S."/>
            <person name="Bunk B."/>
            <person name="Jeske O."/>
            <person name="Meyerdierks A."/>
            <person name="Storesund J.E."/>
            <person name="Kallscheuer N."/>
            <person name="Luecker S."/>
            <person name="Lage O.M."/>
            <person name="Pohl T."/>
            <person name="Merkel B.J."/>
            <person name="Hornburger P."/>
            <person name="Mueller R.-W."/>
            <person name="Bruemmer F."/>
            <person name="Labrenz M."/>
            <person name="Spormann A.M."/>
            <person name="Op den Camp H."/>
            <person name="Overmann J."/>
            <person name="Amann R."/>
            <person name="Jetten M.S.M."/>
            <person name="Mascher T."/>
            <person name="Medema M.H."/>
            <person name="Devos D.P."/>
            <person name="Kaster A.-K."/>
            <person name="Ovreas L."/>
            <person name="Rohde M."/>
            <person name="Galperin M.Y."/>
            <person name="Jogler C."/>
        </authorList>
    </citation>
    <scope>NUCLEOTIDE SEQUENCE [LARGE SCALE GENOMIC DNA]</scope>
    <source>
        <strain evidence="19 20">FC18</strain>
    </source>
</reference>
<evidence type="ECO:0000256" key="6">
    <source>
        <dbReference type="ARBA" id="ARBA00022679"/>
    </source>
</evidence>
<dbReference type="PANTHER" id="PTHR11076:SF33">
    <property type="entry name" value="DNA POLYMERASE KAPPA"/>
    <property type="match status" value="1"/>
</dbReference>
<dbReference type="EC" id="2.7.7.7" evidence="16"/>
<feature type="active site" evidence="16">
    <location>
        <position position="102"/>
    </location>
</feature>
<keyword evidence="6 16" id="KW-0808">Transferase</keyword>
<dbReference type="Pfam" id="PF11798">
    <property type="entry name" value="IMS_HHH"/>
    <property type="match status" value="1"/>
</dbReference>
<keyword evidence="20" id="KW-1185">Reference proteome</keyword>
<dbReference type="GO" id="GO:0006261">
    <property type="term" value="P:DNA-templated DNA replication"/>
    <property type="evidence" value="ECO:0007669"/>
    <property type="project" value="UniProtKB-UniRule"/>
</dbReference>
<comment type="subcellular location">
    <subcellularLocation>
        <location evidence="1 16">Cytoplasm</location>
    </subcellularLocation>
</comment>
<dbReference type="Gene3D" id="3.40.1170.60">
    <property type="match status" value="1"/>
</dbReference>
<dbReference type="PROSITE" id="PS50173">
    <property type="entry name" value="UMUC"/>
    <property type="match status" value="1"/>
</dbReference>
<feature type="binding site" evidence="16">
    <location>
        <position position="6"/>
    </location>
    <ligand>
        <name>Mg(2+)</name>
        <dbReference type="ChEBI" id="CHEBI:18420"/>
    </ligand>
</feature>
<dbReference type="NCBIfam" id="NF003015">
    <property type="entry name" value="PRK03858.1"/>
    <property type="match status" value="1"/>
</dbReference>
<dbReference type="AlphaFoldDB" id="A0A5B9PEI0"/>
<proteinExistence type="inferred from homology"/>
<dbReference type="Pfam" id="PF11799">
    <property type="entry name" value="IMS_C"/>
    <property type="match status" value="1"/>
</dbReference>
<dbReference type="GO" id="GO:0006281">
    <property type="term" value="P:DNA repair"/>
    <property type="evidence" value="ECO:0007669"/>
    <property type="project" value="UniProtKB-UniRule"/>
</dbReference>
<dbReference type="GO" id="GO:0009432">
    <property type="term" value="P:SOS response"/>
    <property type="evidence" value="ECO:0007669"/>
    <property type="project" value="TreeGrafter"/>
</dbReference>
<feature type="region of interest" description="Disordered" evidence="17">
    <location>
        <begin position="365"/>
        <end position="396"/>
    </location>
</feature>
<evidence type="ECO:0000256" key="1">
    <source>
        <dbReference type="ARBA" id="ARBA00004496"/>
    </source>
</evidence>
<dbReference type="GO" id="GO:0005829">
    <property type="term" value="C:cytosol"/>
    <property type="evidence" value="ECO:0007669"/>
    <property type="project" value="TreeGrafter"/>
</dbReference>
<comment type="cofactor">
    <cofactor evidence="16">
        <name>Mg(2+)</name>
        <dbReference type="ChEBI" id="CHEBI:18420"/>
    </cofactor>
    <text evidence="16">Binds 2 magnesium ions per subunit.</text>
</comment>
<feature type="site" description="Substrate discrimination" evidence="16">
    <location>
        <position position="11"/>
    </location>
</feature>
<comment type="similarity">
    <text evidence="2 16">Belongs to the DNA polymerase type-Y family.</text>
</comment>
<evidence type="ECO:0000256" key="12">
    <source>
        <dbReference type="ARBA" id="ARBA00022932"/>
    </source>
</evidence>
<keyword evidence="13 16" id="KW-0238">DNA-binding</keyword>
<dbReference type="InterPro" id="IPR036775">
    <property type="entry name" value="DNA_pol_Y-fam_lit_finger_sf"/>
</dbReference>
<dbReference type="InterPro" id="IPR024728">
    <property type="entry name" value="PolY_HhH_motif"/>
</dbReference>
<dbReference type="STRING" id="980251.GCA_001642875_04492"/>
<evidence type="ECO:0000313" key="19">
    <source>
        <dbReference type="EMBL" id="QEG23560.1"/>
    </source>
</evidence>
<evidence type="ECO:0000256" key="15">
    <source>
        <dbReference type="ARBA" id="ARBA00049244"/>
    </source>
</evidence>
<dbReference type="GO" id="GO:0042276">
    <property type="term" value="P:error-prone translesion synthesis"/>
    <property type="evidence" value="ECO:0007669"/>
    <property type="project" value="TreeGrafter"/>
</dbReference>
<comment type="catalytic activity">
    <reaction evidence="15 16">
        <text>DNA(n) + a 2'-deoxyribonucleoside 5'-triphosphate = DNA(n+1) + diphosphate</text>
        <dbReference type="Rhea" id="RHEA:22508"/>
        <dbReference type="Rhea" id="RHEA-COMP:17339"/>
        <dbReference type="Rhea" id="RHEA-COMP:17340"/>
        <dbReference type="ChEBI" id="CHEBI:33019"/>
        <dbReference type="ChEBI" id="CHEBI:61560"/>
        <dbReference type="ChEBI" id="CHEBI:173112"/>
        <dbReference type="EC" id="2.7.7.7"/>
    </reaction>
</comment>
<dbReference type="KEGG" id="mff:MFFC18_34610"/>
<evidence type="ECO:0000256" key="3">
    <source>
        <dbReference type="ARBA" id="ARBA00011245"/>
    </source>
</evidence>
<dbReference type="Gene3D" id="3.30.70.270">
    <property type="match status" value="1"/>
</dbReference>
<dbReference type="NCBIfam" id="NF002677">
    <property type="entry name" value="PRK02406.1"/>
    <property type="match status" value="1"/>
</dbReference>
<comment type="subunit">
    <text evidence="3 16">Monomer.</text>
</comment>
<dbReference type="InterPro" id="IPR043128">
    <property type="entry name" value="Rev_trsase/Diguanyl_cyclase"/>
</dbReference>
<dbReference type="EMBL" id="CP042912">
    <property type="protein sequence ID" value="QEG23560.1"/>
    <property type="molecule type" value="Genomic_DNA"/>
</dbReference>
<dbReference type="HAMAP" id="MF_01113">
    <property type="entry name" value="DNApol_IV"/>
    <property type="match status" value="1"/>
</dbReference>
<keyword evidence="12 16" id="KW-0239">DNA-directed DNA polymerase</keyword>
<keyword evidence="8 16" id="KW-0235">DNA replication</keyword>
<dbReference type="FunFam" id="3.30.1490.100:FF:000004">
    <property type="entry name" value="DNA polymerase IV"/>
    <property type="match status" value="1"/>
</dbReference>
<dbReference type="Pfam" id="PF00817">
    <property type="entry name" value="IMS"/>
    <property type="match status" value="1"/>
</dbReference>
<keyword evidence="11 16" id="KW-0460">Magnesium</keyword>
<evidence type="ECO:0000313" key="20">
    <source>
        <dbReference type="Proteomes" id="UP000322214"/>
    </source>
</evidence>
<evidence type="ECO:0000259" key="18">
    <source>
        <dbReference type="PROSITE" id="PS50173"/>
    </source>
</evidence>
<evidence type="ECO:0000256" key="4">
    <source>
        <dbReference type="ARBA" id="ARBA00022457"/>
    </source>
</evidence>
<organism evidence="19 20">
    <name type="scientific">Mariniblastus fucicola</name>
    <dbReference type="NCBI Taxonomy" id="980251"/>
    <lineage>
        <taxon>Bacteria</taxon>
        <taxon>Pseudomonadati</taxon>
        <taxon>Planctomycetota</taxon>
        <taxon>Planctomycetia</taxon>
        <taxon>Pirellulales</taxon>
        <taxon>Pirellulaceae</taxon>
        <taxon>Mariniblastus</taxon>
    </lineage>
</organism>
<evidence type="ECO:0000256" key="10">
    <source>
        <dbReference type="ARBA" id="ARBA00022763"/>
    </source>
</evidence>
<dbReference type="Proteomes" id="UP000322214">
    <property type="component" value="Chromosome"/>
</dbReference>
<dbReference type="RefSeq" id="WP_075086307.1">
    <property type="nucleotide sequence ID" value="NZ_CP042912.1"/>
</dbReference>
<feature type="binding site" evidence="16">
    <location>
        <position position="101"/>
    </location>
    <ligand>
        <name>Mg(2+)</name>
        <dbReference type="ChEBI" id="CHEBI:18420"/>
    </ligand>
</feature>
<comment type="function">
    <text evidence="16">Poorly processive, error-prone DNA polymerase involved in untargeted mutagenesis. Copies undamaged DNA at stalled replication forks, which arise in vivo from mismatched or misaligned primer ends. These misaligned primers can be extended by PolIV. Exhibits no 3'-5' exonuclease (proofreading) activity. May be involved in translesional synthesis, in conjunction with the beta clamp from PolIII.</text>
</comment>
<dbReference type="GO" id="GO:0003887">
    <property type="term" value="F:DNA-directed DNA polymerase activity"/>
    <property type="evidence" value="ECO:0007669"/>
    <property type="project" value="UniProtKB-UniRule"/>
</dbReference>
<evidence type="ECO:0000256" key="8">
    <source>
        <dbReference type="ARBA" id="ARBA00022705"/>
    </source>
</evidence>
<evidence type="ECO:0000256" key="13">
    <source>
        <dbReference type="ARBA" id="ARBA00023125"/>
    </source>
</evidence>
<evidence type="ECO:0000256" key="2">
    <source>
        <dbReference type="ARBA" id="ARBA00010945"/>
    </source>
</evidence>
<keyword evidence="7 16" id="KW-0548">Nucleotidyltransferase</keyword>
<dbReference type="CDD" id="cd03586">
    <property type="entry name" value="PolY_Pol_IV_kappa"/>
    <property type="match status" value="1"/>
</dbReference>
<evidence type="ECO:0000256" key="16">
    <source>
        <dbReference type="HAMAP-Rule" id="MF_01113"/>
    </source>
</evidence>
<sequence length="396" mass="44760">MILHIDMDAFYASVEIRDNPKLRGLPVVVGGSPKGRGVISAASYEARKHGIFSAMPSSQALRLCPNVLFVKTRMEHYARISKQIREIFFRFTSLVEPLSLDEAFLDVSGCEKLFGDGPTIATEIRNAILSELGLTASAGVAPNKFLAKLASDLDKPDGLVIVPPDDIQGFLDPLPIERVWGVGKQTLKKFHRLNVKTIEQLRGLDRTTMSQFFGINSEHFWRLSRGLDTRPVVPDRIAKSVSHETTFSRDLTDRESLRAWLMELTQQVGRRLRRHEIRGKTVQIKVRFADFRTITRSLSLGEPSSSSDELESAVNELFDRVELVDGVRLVGMGVSNLTSSVVKQQMLFDNEERSRHDRLDEMKDQLKDRFGHDAIRRGTSVEHNISRRPDPRVNEE</sequence>
<evidence type="ECO:0000256" key="14">
    <source>
        <dbReference type="ARBA" id="ARBA00023204"/>
    </source>
</evidence>
<dbReference type="InterPro" id="IPR050116">
    <property type="entry name" value="DNA_polymerase-Y"/>
</dbReference>
<dbReference type="PANTHER" id="PTHR11076">
    <property type="entry name" value="DNA REPAIR POLYMERASE UMUC / TRANSFERASE FAMILY MEMBER"/>
    <property type="match status" value="1"/>
</dbReference>
<dbReference type="InterPro" id="IPR022880">
    <property type="entry name" value="DNApol_IV"/>
</dbReference>
<keyword evidence="9 16" id="KW-0479">Metal-binding</keyword>
<dbReference type="GO" id="GO:0000287">
    <property type="term" value="F:magnesium ion binding"/>
    <property type="evidence" value="ECO:0007669"/>
    <property type="project" value="UniProtKB-UniRule"/>
</dbReference>
<gene>
    <name evidence="16 19" type="primary">dinB</name>
    <name evidence="19" type="ORF">MFFC18_34610</name>
</gene>
<keyword evidence="14 16" id="KW-0234">DNA repair</keyword>
<keyword evidence="4 16" id="KW-0515">Mutator protein</keyword>
<evidence type="ECO:0000256" key="9">
    <source>
        <dbReference type="ARBA" id="ARBA00022723"/>
    </source>
</evidence>
<evidence type="ECO:0000256" key="7">
    <source>
        <dbReference type="ARBA" id="ARBA00022695"/>
    </source>
</evidence>
<accession>A0A5B9PEI0</accession>
<protein>
    <recommendedName>
        <fullName evidence="16">DNA polymerase IV</fullName>
        <shortName evidence="16">Pol IV</shortName>
        <ecNumber evidence="16">2.7.7.7</ecNumber>
    </recommendedName>
</protein>
<dbReference type="InterPro" id="IPR017961">
    <property type="entry name" value="DNA_pol_Y-fam_little_finger"/>
</dbReference>
<dbReference type="SUPFAM" id="SSF56672">
    <property type="entry name" value="DNA/RNA polymerases"/>
    <property type="match status" value="1"/>
</dbReference>
<dbReference type="FunFam" id="3.40.1170.60:FF:000001">
    <property type="entry name" value="DNA polymerase IV"/>
    <property type="match status" value="1"/>
</dbReference>